<comment type="caution">
    <text evidence="1">The sequence shown here is derived from an EMBL/GenBank/DDBJ whole genome shotgun (WGS) entry which is preliminary data.</text>
</comment>
<sequence>MPPSNANLARTNMATHGMGMSGHVPLQPGVMCAGVSTPTVPNAVIMQRMMTPGVQQVSPMTQINQLMLLQAQVQAAQQRSALDSSLQQQQPQAGGAVRQLYRGTGATRRSPNNTLSAAAAFNANISRTLSPQPRHHLTAPVPPKHEFAAPPPTVGHVMSGTGFNNQQVDGNLAKWFNTDVFKQQLPNMPRLPTHSTKVLTLDEIERQQQVVPN</sequence>
<proteinExistence type="predicted"/>
<name>A0AAD9NPB8_RIDPI</name>
<dbReference type="Proteomes" id="UP001209878">
    <property type="component" value="Unassembled WGS sequence"/>
</dbReference>
<dbReference type="AlphaFoldDB" id="A0AAD9NPB8"/>
<accession>A0AAD9NPB8</accession>
<protein>
    <submittedName>
        <fullName evidence="1">Uncharacterized protein</fullName>
    </submittedName>
</protein>
<gene>
    <name evidence="1" type="ORF">NP493_577g01012</name>
</gene>
<reference evidence="1" key="1">
    <citation type="journal article" date="2023" name="Mol. Biol. Evol.">
        <title>Third-Generation Sequencing Reveals the Adaptive Role of the Epigenome in Three Deep-Sea Polychaetes.</title>
        <authorList>
            <person name="Perez M."/>
            <person name="Aroh O."/>
            <person name="Sun Y."/>
            <person name="Lan Y."/>
            <person name="Juniper S.K."/>
            <person name="Young C.R."/>
            <person name="Angers B."/>
            <person name="Qian P.Y."/>
        </authorList>
    </citation>
    <scope>NUCLEOTIDE SEQUENCE</scope>
    <source>
        <strain evidence="1">R07B-5</strain>
    </source>
</reference>
<evidence type="ECO:0000313" key="1">
    <source>
        <dbReference type="EMBL" id="KAK2177817.1"/>
    </source>
</evidence>
<evidence type="ECO:0000313" key="2">
    <source>
        <dbReference type="Proteomes" id="UP001209878"/>
    </source>
</evidence>
<dbReference type="EMBL" id="JAODUO010000577">
    <property type="protein sequence ID" value="KAK2177817.1"/>
    <property type="molecule type" value="Genomic_DNA"/>
</dbReference>
<keyword evidence="2" id="KW-1185">Reference proteome</keyword>
<organism evidence="1 2">
    <name type="scientific">Ridgeia piscesae</name>
    <name type="common">Tubeworm</name>
    <dbReference type="NCBI Taxonomy" id="27915"/>
    <lineage>
        <taxon>Eukaryota</taxon>
        <taxon>Metazoa</taxon>
        <taxon>Spiralia</taxon>
        <taxon>Lophotrochozoa</taxon>
        <taxon>Annelida</taxon>
        <taxon>Polychaeta</taxon>
        <taxon>Sedentaria</taxon>
        <taxon>Canalipalpata</taxon>
        <taxon>Sabellida</taxon>
        <taxon>Siboglinidae</taxon>
        <taxon>Ridgeia</taxon>
    </lineage>
</organism>